<evidence type="ECO:0000313" key="3">
    <source>
        <dbReference type="Proteomes" id="UP001265746"/>
    </source>
</evidence>
<dbReference type="AlphaFoldDB" id="A0AAD9W5U7"/>
<keyword evidence="3" id="KW-1185">Reference proteome</keyword>
<feature type="region of interest" description="Disordered" evidence="1">
    <location>
        <begin position="34"/>
        <end position="132"/>
    </location>
</feature>
<evidence type="ECO:0000313" key="2">
    <source>
        <dbReference type="EMBL" id="KAK2610942.1"/>
    </source>
</evidence>
<evidence type="ECO:0000256" key="1">
    <source>
        <dbReference type="SAM" id="MobiDB-lite"/>
    </source>
</evidence>
<feature type="compositionally biased region" description="Low complexity" evidence="1">
    <location>
        <begin position="101"/>
        <end position="115"/>
    </location>
</feature>
<gene>
    <name evidence="2" type="ORF">N8I77_004328</name>
</gene>
<comment type="caution">
    <text evidence="2">The sequence shown here is derived from an EMBL/GenBank/DDBJ whole genome shotgun (WGS) entry which is preliminary data.</text>
</comment>
<reference evidence="2" key="1">
    <citation type="submission" date="2023-06" db="EMBL/GenBank/DDBJ databases">
        <authorList>
            <person name="Noh H."/>
        </authorList>
    </citation>
    <scope>NUCLEOTIDE SEQUENCE</scope>
    <source>
        <strain evidence="2">DUCC20226</strain>
    </source>
</reference>
<name>A0AAD9W5U7_PHOAM</name>
<organism evidence="2 3">
    <name type="scientific">Phomopsis amygdali</name>
    <name type="common">Fusicoccum amygdali</name>
    <dbReference type="NCBI Taxonomy" id="1214568"/>
    <lineage>
        <taxon>Eukaryota</taxon>
        <taxon>Fungi</taxon>
        <taxon>Dikarya</taxon>
        <taxon>Ascomycota</taxon>
        <taxon>Pezizomycotina</taxon>
        <taxon>Sordariomycetes</taxon>
        <taxon>Sordariomycetidae</taxon>
        <taxon>Diaporthales</taxon>
        <taxon>Diaporthaceae</taxon>
        <taxon>Diaporthe</taxon>
    </lineage>
</organism>
<protein>
    <submittedName>
        <fullName evidence="2">Uncharacterized protein</fullName>
    </submittedName>
</protein>
<accession>A0AAD9W5U7</accession>
<dbReference type="EMBL" id="JAUJFL010000002">
    <property type="protein sequence ID" value="KAK2610942.1"/>
    <property type="molecule type" value="Genomic_DNA"/>
</dbReference>
<sequence>MSPENSQTAGKAKKKSGIARWLSELKSWVAVSEPSGQAFEQHKKEMYKSKGVSLKDPQASAKLHVPATTIPKEAIRPAGPGPDPEELAAAKRRSRTRHANSSASRSTQSYSTTSSEPGWKPEPGLRSPRSPG</sequence>
<dbReference type="Proteomes" id="UP001265746">
    <property type="component" value="Unassembled WGS sequence"/>
</dbReference>
<proteinExistence type="predicted"/>